<organism evidence="2 3">
    <name type="scientific">Paramuricea clavata</name>
    <name type="common">Red gorgonian</name>
    <name type="synonym">Violescent sea-whip</name>
    <dbReference type="NCBI Taxonomy" id="317549"/>
    <lineage>
        <taxon>Eukaryota</taxon>
        <taxon>Metazoa</taxon>
        <taxon>Cnidaria</taxon>
        <taxon>Anthozoa</taxon>
        <taxon>Octocorallia</taxon>
        <taxon>Malacalcyonacea</taxon>
        <taxon>Plexauridae</taxon>
        <taxon>Paramuricea</taxon>
    </lineage>
</organism>
<dbReference type="OrthoDB" id="5861729at2759"/>
<evidence type="ECO:0000313" key="2">
    <source>
        <dbReference type="EMBL" id="CAB4027962.1"/>
    </source>
</evidence>
<dbReference type="Proteomes" id="UP001152795">
    <property type="component" value="Unassembled WGS sequence"/>
</dbReference>
<protein>
    <submittedName>
        <fullName evidence="2">Uncharacterized protein</fullName>
    </submittedName>
</protein>
<reference evidence="2" key="1">
    <citation type="submission" date="2020-04" db="EMBL/GenBank/DDBJ databases">
        <authorList>
            <person name="Alioto T."/>
            <person name="Alioto T."/>
            <person name="Gomez Garrido J."/>
        </authorList>
    </citation>
    <scope>NUCLEOTIDE SEQUENCE</scope>
    <source>
        <strain evidence="2">A484AB</strain>
    </source>
</reference>
<sequence>MEELQRLRASRKAYRAHLTTLYKKIIELKSATTIDELHIATLENYCQQLKRKKDILSPLDEQIAKAIAKPEDLECEIFETEEMHSTIDERYSELTTFIEIKRNELKLKVTVQSSNNTNESSPETLPQSEQPIQQENIHQPEMSQSPVGPNSQTGETPASNDTIQNQTLINNNNNGASASANQRAVANILFDEGAYCSFITRELADKLHACPQQTKDIQISTFGGEQPTSHTLETVTINIESITDEKFEVSLLIGANYYWEIVQDHIIRGAGPTAMESKLGYLL</sequence>
<proteinExistence type="predicted"/>
<dbReference type="Pfam" id="PF13650">
    <property type="entry name" value="Asp_protease_2"/>
    <property type="match status" value="1"/>
</dbReference>
<dbReference type="EMBL" id="CACRXK020015154">
    <property type="protein sequence ID" value="CAB4027962.1"/>
    <property type="molecule type" value="Genomic_DNA"/>
</dbReference>
<accession>A0A7D9L8L5</accession>
<feature type="compositionally biased region" description="Polar residues" evidence="1">
    <location>
        <begin position="140"/>
        <end position="159"/>
    </location>
</feature>
<comment type="caution">
    <text evidence="2">The sequence shown here is derived from an EMBL/GenBank/DDBJ whole genome shotgun (WGS) entry which is preliminary data.</text>
</comment>
<feature type="compositionally biased region" description="Low complexity" evidence="1">
    <location>
        <begin position="160"/>
        <end position="177"/>
    </location>
</feature>
<dbReference type="AlphaFoldDB" id="A0A7D9L8L5"/>
<evidence type="ECO:0000313" key="3">
    <source>
        <dbReference type="Proteomes" id="UP001152795"/>
    </source>
</evidence>
<feature type="region of interest" description="Disordered" evidence="1">
    <location>
        <begin position="140"/>
        <end position="177"/>
    </location>
</feature>
<keyword evidence="3" id="KW-1185">Reference proteome</keyword>
<evidence type="ECO:0000256" key="1">
    <source>
        <dbReference type="SAM" id="MobiDB-lite"/>
    </source>
</evidence>
<name>A0A7D9L8L5_PARCT</name>
<gene>
    <name evidence="2" type="ORF">PACLA_8A014702</name>
</gene>